<sequence>MTLWKRAVLYFTRKKGKSILLFFILLVMVSLALIGISVQWAAQSAASELRENLGAYFKLENDINKADQWKQRVTPELCQKVMEEEGVKDYNGMDIFYLNTGDLQLTPGYFSSSDPDDPRGMVPRFLANTKTELHDQFLTRSLELSEGRHIAPDDVGKCLISETLAGMNGLKIGDTITGAIDEDIAGDNAAAVGKSFSFEVVGIYRIVASYPSAVGSPERDLIENYIFTDSQSGFDAASVLRGNDAPIYRYGATFFVKDPRQIGNILSHLEEREDIDWPSFKANVNDVAYQTSARPLERLSGFITVLIVIIMAVSVVLLSLILLLWIRNRIHEIGIYLSIGIRKRSILGQFIAECMMIAVIAFAASFLLSSVAANHIGNAVLSGISASQTAEESSDSSFSPLNDPNAPDFAAEETQPIQVKVGLASFLTVVLAGTGVIVLSVSAASLSIIRLKPKNILSNMS</sequence>
<gene>
    <name evidence="8" type="ORF">H8709_10385</name>
</gene>
<dbReference type="PANTHER" id="PTHR30572:SF9">
    <property type="entry name" value="ABC TRANSPORTER PERMEASE PROTEIN"/>
    <property type="match status" value="1"/>
</dbReference>
<feature type="transmembrane region" description="Helical" evidence="6">
    <location>
        <begin position="423"/>
        <end position="449"/>
    </location>
</feature>
<dbReference type="GO" id="GO:0022857">
    <property type="term" value="F:transmembrane transporter activity"/>
    <property type="evidence" value="ECO:0007669"/>
    <property type="project" value="TreeGrafter"/>
</dbReference>
<dbReference type="RefSeq" id="WP_262398314.1">
    <property type="nucleotide sequence ID" value="NZ_JACRTC010000008.1"/>
</dbReference>
<dbReference type="PANTHER" id="PTHR30572">
    <property type="entry name" value="MEMBRANE COMPONENT OF TRANSPORTER-RELATED"/>
    <property type="match status" value="1"/>
</dbReference>
<protein>
    <submittedName>
        <fullName evidence="8">ABC transporter permease</fullName>
    </submittedName>
</protein>
<feature type="transmembrane region" description="Helical" evidence="6">
    <location>
        <begin position="299"/>
        <end position="325"/>
    </location>
</feature>
<dbReference type="InterPro" id="IPR050250">
    <property type="entry name" value="Macrolide_Exporter_MacB"/>
</dbReference>
<evidence type="ECO:0000313" key="8">
    <source>
        <dbReference type="EMBL" id="MBC8571232.1"/>
    </source>
</evidence>
<comment type="caution">
    <text evidence="8">The sequence shown here is derived from an EMBL/GenBank/DDBJ whole genome shotgun (WGS) entry which is preliminary data.</text>
</comment>
<keyword evidence="4 6" id="KW-1133">Transmembrane helix</keyword>
<keyword evidence="3 6" id="KW-0812">Transmembrane</keyword>
<evidence type="ECO:0000259" key="7">
    <source>
        <dbReference type="Pfam" id="PF02687"/>
    </source>
</evidence>
<comment type="subcellular location">
    <subcellularLocation>
        <location evidence="1">Cell membrane</location>
        <topology evidence="1">Multi-pass membrane protein</topology>
    </subcellularLocation>
</comment>
<dbReference type="Pfam" id="PF02687">
    <property type="entry name" value="FtsX"/>
    <property type="match status" value="1"/>
</dbReference>
<keyword evidence="2" id="KW-1003">Cell membrane</keyword>
<feature type="transmembrane region" description="Helical" evidence="6">
    <location>
        <begin position="20"/>
        <end position="42"/>
    </location>
</feature>
<proteinExistence type="predicted"/>
<keyword evidence="5 6" id="KW-0472">Membrane</keyword>
<evidence type="ECO:0000256" key="1">
    <source>
        <dbReference type="ARBA" id="ARBA00004651"/>
    </source>
</evidence>
<evidence type="ECO:0000256" key="3">
    <source>
        <dbReference type="ARBA" id="ARBA00022692"/>
    </source>
</evidence>
<accession>A0A926ICH7</accession>
<dbReference type="Proteomes" id="UP000660861">
    <property type="component" value="Unassembled WGS sequence"/>
</dbReference>
<organism evidence="8 9">
    <name type="scientific">Zongyangia hominis</name>
    <dbReference type="NCBI Taxonomy" id="2763677"/>
    <lineage>
        <taxon>Bacteria</taxon>
        <taxon>Bacillati</taxon>
        <taxon>Bacillota</taxon>
        <taxon>Clostridia</taxon>
        <taxon>Eubacteriales</taxon>
        <taxon>Oscillospiraceae</taxon>
        <taxon>Zongyangia</taxon>
    </lineage>
</organism>
<keyword evidence="9" id="KW-1185">Reference proteome</keyword>
<dbReference type="AlphaFoldDB" id="A0A926ICH7"/>
<evidence type="ECO:0000256" key="2">
    <source>
        <dbReference type="ARBA" id="ARBA00022475"/>
    </source>
</evidence>
<feature type="transmembrane region" description="Helical" evidence="6">
    <location>
        <begin position="346"/>
        <end position="368"/>
    </location>
</feature>
<evidence type="ECO:0000313" key="9">
    <source>
        <dbReference type="Proteomes" id="UP000660861"/>
    </source>
</evidence>
<name>A0A926ICH7_9FIRM</name>
<dbReference type="EMBL" id="JACRTC010000008">
    <property type="protein sequence ID" value="MBC8571232.1"/>
    <property type="molecule type" value="Genomic_DNA"/>
</dbReference>
<evidence type="ECO:0000256" key="5">
    <source>
        <dbReference type="ARBA" id="ARBA00023136"/>
    </source>
</evidence>
<feature type="domain" description="ABC3 transporter permease C-terminal" evidence="7">
    <location>
        <begin position="305"/>
        <end position="453"/>
    </location>
</feature>
<dbReference type="GO" id="GO:0005886">
    <property type="term" value="C:plasma membrane"/>
    <property type="evidence" value="ECO:0007669"/>
    <property type="project" value="UniProtKB-SubCell"/>
</dbReference>
<evidence type="ECO:0000256" key="4">
    <source>
        <dbReference type="ARBA" id="ARBA00022989"/>
    </source>
</evidence>
<dbReference type="InterPro" id="IPR003838">
    <property type="entry name" value="ABC3_permease_C"/>
</dbReference>
<evidence type="ECO:0000256" key="6">
    <source>
        <dbReference type="SAM" id="Phobius"/>
    </source>
</evidence>
<reference evidence="8" key="1">
    <citation type="submission" date="2020-08" db="EMBL/GenBank/DDBJ databases">
        <title>Genome public.</title>
        <authorList>
            <person name="Liu C."/>
            <person name="Sun Q."/>
        </authorList>
    </citation>
    <scope>NUCLEOTIDE SEQUENCE</scope>
    <source>
        <strain evidence="8">NSJ-54</strain>
    </source>
</reference>